<organism evidence="1">
    <name type="scientific">Aphanomyces invadans</name>
    <dbReference type="NCBI Taxonomy" id="157072"/>
    <lineage>
        <taxon>Eukaryota</taxon>
        <taxon>Sar</taxon>
        <taxon>Stramenopiles</taxon>
        <taxon>Oomycota</taxon>
        <taxon>Saprolegniomycetes</taxon>
        <taxon>Saprolegniales</taxon>
        <taxon>Verrucalvaceae</taxon>
        <taxon>Aphanomyces</taxon>
    </lineage>
</organism>
<dbReference type="EMBL" id="KI913958">
    <property type="protein sequence ID" value="ETW03939.1"/>
    <property type="molecule type" value="Genomic_DNA"/>
</dbReference>
<proteinExistence type="predicted"/>
<dbReference type="AlphaFoldDB" id="A0A024UCH1"/>
<protein>
    <submittedName>
        <fullName evidence="1">Uncharacterized protein</fullName>
    </submittedName>
</protein>
<evidence type="ECO:0000313" key="1">
    <source>
        <dbReference type="EMBL" id="ETW03939.1"/>
    </source>
</evidence>
<accession>A0A024UCH1</accession>
<dbReference type="RefSeq" id="XP_008866894.1">
    <property type="nucleotide sequence ID" value="XM_008868672.1"/>
</dbReference>
<name>A0A024UCH1_9STRA</name>
<sequence length="109" mass="12656">MRWLVERRTFSRYASMRRLYYKLHAWQNTLRRDLTCPHLVSGHRECMHALWTWADAGLQLLACQGDPASLNDVMRDGRDADTATAASSMQSSLRGFHGHNRYYLLCHSS</sequence>
<dbReference type="VEuPathDB" id="FungiDB:H310_04354"/>
<gene>
    <name evidence="1" type="ORF">H310_04354</name>
</gene>
<dbReference type="RefSeq" id="XP_008866895.1">
    <property type="nucleotide sequence ID" value="XM_008868673.1"/>
</dbReference>
<dbReference type="GeneID" id="20081404"/>
<dbReference type="EMBL" id="KI913958">
    <property type="protein sequence ID" value="ETW03938.1"/>
    <property type="molecule type" value="Genomic_DNA"/>
</dbReference>
<reference evidence="1" key="1">
    <citation type="submission" date="2013-12" db="EMBL/GenBank/DDBJ databases">
        <title>The Genome Sequence of Aphanomyces invadans NJM9701.</title>
        <authorList>
            <consortium name="The Broad Institute Genomics Platform"/>
            <person name="Russ C."/>
            <person name="Tyler B."/>
            <person name="van West P."/>
            <person name="Dieguez-Uribeondo J."/>
            <person name="Young S.K."/>
            <person name="Zeng Q."/>
            <person name="Gargeya S."/>
            <person name="Fitzgerald M."/>
            <person name="Abouelleil A."/>
            <person name="Alvarado L."/>
            <person name="Chapman S.B."/>
            <person name="Gainer-Dewar J."/>
            <person name="Goldberg J."/>
            <person name="Griggs A."/>
            <person name="Gujja S."/>
            <person name="Hansen M."/>
            <person name="Howarth C."/>
            <person name="Imamovic A."/>
            <person name="Ireland A."/>
            <person name="Larimer J."/>
            <person name="McCowan C."/>
            <person name="Murphy C."/>
            <person name="Pearson M."/>
            <person name="Poon T.W."/>
            <person name="Priest M."/>
            <person name="Roberts A."/>
            <person name="Saif S."/>
            <person name="Shea T."/>
            <person name="Sykes S."/>
            <person name="Wortman J."/>
            <person name="Nusbaum C."/>
            <person name="Birren B."/>
        </authorList>
    </citation>
    <scope>NUCLEOTIDE SEQUENCE [LARGE SCALE GENOMIC DNA]</scope>
    <source>
        <strain evidence="1">NJM9701</strain>
    </source>
</reference>